<evidence type="ECO:0000256" key="6">
    <source>
        <dbReference type="SAM" id="Phobius"/>
    </source>
</evidence>
<feature type="transmembrane region" description="Helical" evidence="6">
    <location>
        <begin position="142"/>
        <end position="166"/>
    </location>
</feature>
<dbReference type="PANTHER" id="PTHR15549">
    <property type="entry name" value="PAIRED IMMUNOGLOBULIN-LIKE TYPE 2 RECEPTOR"/>
    <property type="match status" value="1"/>
</dbReference>
<protein>
    <submittedName>
        <fullName evidence="8">Uncharacterized protein</fullName>
    </submittedName>
</protein>
<evidence type="ECO:0000256" key="2">
    <source>
        <dbReference type="ARBA" id="ARBA00022692"/>
    </source>
</evidence>
<dbReference type="Proteomes" id="UP000799118">
    <property type="component" value="Unassembled WGS sequence"/>
</dbReference>
<keyword evidence="4 6" id="KW-0472">Membrane</keyword>
<name>A0A6A4GQF4_9AGAR</name>
<evidence type="ECO:0000256" key="1">
    <source>
        <dbReference type="ARBA" id="ARBA00004167"/>
    </source>
</evidence>
<sequence>MFAQVSIVVAILSAASGLILNVTPTNIFPGGVSSVSWTATSNDSTSVPSTVRIIASVVDPSTDSPFIIEWPEDIIPGLHTVGAVSISNLSHIYAESDQFSISSSITPTSSPTAPTLSSSTTSIAGAGSRTSSTASAPSAKTAVVAIVGGAVGGVVAFVLVGLCTFLSIRRRDRSRQEGFERGTFKDPEDGMRASPTRDGSVPLRQEALSTMMENASSPNPQVEQRANSLLLHGAFFTHPTLNPSFYPAATSEGSMPLRQEVLVTVEDANIPNPQVEQRANSPLPHRTFSTPPTPNSSFDPAVPSASDGSVPLRQDVITTEDAKILFSTYYMHDGMLDPSSPSTTRATWGEVASKADNLIPSPMTNGLEPAHLIEAICRDEEQPLDICDSRCNTITSPMPLQALNQTQESLELYNNQGQYLTMEEEVLLLELQLQIARRRLAENHGSIYPQTPPPEYASTSS</sequence>
<organism evidence="8 9">
    <name type="scientific">Gymnopus androsaceus JB14</name>
    <dbReference type="NCBI Taxonomy" id="1447944"/>
    <lineage>
        <taxon>Eukaryota</taxon>
        <taxon>Fungi</taxon>
        <taxon>Dikarya</taxon>
        <taxon>Basidiomycota</taxon>
        <taxon>Agaricomycotina</taxon>
        <taxon>Agaricomycetes</taxon>
        <taxon>Agaricomycetidae</taxon>
        <taxon>Agaricales</taxon>
        <taxon>Marasmiineae</taxon>
        <taxon>Omphalotaceae</taxon>
        <taxon>Gymnopus</taxon>
    </lineage>
</organism>
<dbReference type="GO" id="GO:0071944">
    <property type="term" value="C:cell periphery"/>
    <property type="evidence" value="ECO:0007669"/>
    <property type="project" value="UniProtKB-ARBA"/>
</dbReference>
<proteinExistence type="predicted"/>
<evidence type="ECO:0000256" key="5">
    <source>
        <dbReference type="SAM" id="MobiDB-lite"/>
    </source>
</evidence>
<evidence type="ECO:0000313" key="9">
    <source>
        <dbReference type="Proteomes" id="UP000799118"/>
    </source>
</evidence>
<feature type="chain" id="PRO_5025666240" evidence="7">
    <location>
        <begin position="18"/>
        <end position="461"/>
    </location>
</feature>
<keyword evidence="2 6" id="KW-0812">Transmembrane</keyword>
<reference evidence="8" key="1">
    <citation type="journal article" date="2019" name="Environ. Microbiol.">
        <title>Fungal ecological strategies reflected in gene transcription - a case study of two litter decomposers.</title>
        <authorList>
            <person name="Barbi F."/>
            <person name="Kohler A."/>
            <person name="Barry K."/>
            <person name="Baskaran P."/>
            <person name="Daum C."/>
            <person name="Fauchery L."/>
            <person name="Ihrmark K."/>
            <person name="Kuo A."/>
            <person name="LaButti K."/>
            <person name="Lipzen A."/>
            <person name="Morin E."/>
            <person name="Grigoriev I.V."/>
            <person name="Henrissat B."/>
            <person name="Lindahl B."/>
            <person name="Martin F."/>
        </authorList>
    </citation>
    <scope>NUCLEOTIDE SEQUENCE</scope>
    <source>
        <strain evidence="8">JB14</strain>
    </source>
</reference>
<dbReference type="OrthoDB" id="5420143at2759"/>
<evidence type="ECO:0000256" key="4">
    <source>
        <dbReference type="ARBA" id="ARBA00023136"/>
    </source>
</evidence>
<dbReference type="GO" id="GO:0016020">
    <property type="term" value="C:membrane"/>
    <property type="evidence" value="ECO:0007669"/>
    <property type="project" value="UniProtKB-SubCell"/>
</dbReference>
<feature type="signal peptide" evidence="7">
    <location>
        <begin position="1"/>
        <end position="17"/>
    </location>
</feature>
<keyword evidence="3 6" id="KW-1133">Transmembrane helix</keyword>
<feature type="compositionally biased region" description="Polar residues" evidence="5">
    <location>
        <begin position="287"/>
        <end position="298"/>
    </location>
</feature>
<dbReference type="AlphaFoldDB" id="A0A6A4GQF4"/>
<feature type="region of interest" description="Disordered" evidence="5">
    <location>
        <begin position="104"/>
        <end position="134"/>
    </location>
</feature>
<feature type="region of interest" description="Disordered" evidence="5">
    <location>
        <begin position="176"/>
        <end position="201"/>
    </location>
</feature>
<evidence type="ECO:0000313" key="8">
    <source>
        <dbReference type="EMBL" id="KAE9387404.1"/>
    </source>
</evidence>
<dbReference type="EMBL" id="ML769803">
    <property type="protein sequence ID" value="KAE9387404.1"/>
    <property type="molecule type" value="Genomic_DNA"/>
</dbReference>
<comment type="subcellular location">
    <subcellularLocation>
        <location evidence="1">Membrane</location>
        <topology evidence="1">Single-pass membrane protein</topology>
    </subcellularLocation>
</comment>
<keyword evidence="9" id="KW-1185">Reference proteome</keyword>
<evidence type="ECO:0000256" key="3">
    <source>
        <dbReference type="ARBA" id="ARBA00022989"/>
    </source>
</evidence>
<accession>A0A6A4GQF4</accession>
<feature type="compositionally biased region" description="Basic and acidic residues" evidence="5">
    <location>
        <begin position="176"/>
        <end position="191"/>
    </location>
</feature>
<gene>
    <name evidence="8" type="ORF">BT96DRAFT_1080342</name>
</gene>
<feature type="region of interest" description="Disordered" evidence="5">
    <location>
        <begin position="274"/>
        <end position="309"/>
    </location>
</feature>
<keyword evidence="7" id="KW-0732">Signal</keyword>
<dbReference type="InterPro" id="IPR051694">
    <property type="entry name" value="Immunoregulatory_rcpt-like"/>
</dbReference>
<evidence type="ECO:0000256" key="7">
    <source>
        <dbReference type="SAM" id="SignalP"/>
    </source>
</evidence>